<protein>
    <recommendedName>
        <fullName evidence="3">Sfi1 spindle body domain-containing protein</fullName>
    </recommendedName>
</protein>
<dbReference type="EMBL" id="JAHDYR010000069">
    <property type="protein sequence ID" value="KAG9389616.1"/>
    <property type="molecule type" value="Genomic_DNA"/>
</dbReference>
<proteinExistence type="predicted"/>
<sequence length="741" mass="86419">MARLSPKLGRNRVDLIRSAQTWMYNERNALQHEFNRLNRLLALVRDELMVLPPAPTSHPLNATRMGHTSALPDNVSIRGLRARCNQWEDTEVRVLFLQDIVYAIQIRRPFILWRSAVRITPAAAVERCVTHPNNRALLQAGLHAFVQIRLRAGAAALVSARARERAEYRVDHYMVSAFIRWRHETQRRQHDREALADGANAARLLRGCLLAWWQTIPDIVAEDTALASSHYSTALARHTLDRWMEEVVAHRMMLVHDLKVRRRVWVIMRTEWETRVKANRKAEAMARTGIRRMLAHVVTEWAGITRRNRPDRQRTAIVQTRAELLSVITAWEQWRTVLARRQLLRRVVGVAAQCWRYRVRVYSLEQEEVDLARSALQAWFEIAQRSARHHALLAEQAKADLFNRGLLVSRHWQAWREYGDERACGKRMARTFLESWCVMRRDIDSRGDLIQSRRELVVLDSCFRQWYVRQHDNTLVRRHCQWRALHCWQAVVKADCHQRPAAHHAIHSTRVHFAHWVKLLRQKKLLADRLVIFRRRQVSRVKLVVLHAMAGRLRSLNHRGRLLSSLHATFTRRRVFNHWAQSFDAAHRARLQDFHAAELADFHCQARVFHRWCRFIADERRARRFEYAADSLLARRLHLAAADPRRAAKLARPGLHLSMLLGGARLASVRLSEGGSWLLPTGVPVDPWSLRVHDYKCLVTAFQTWRAWASRRAGARVRRRERAIRGSAISMATPVAVLAGR</sequence>
<name>A0A8J6BTR4_9EUKA</name>
<keyword evidence="2" id="KW-1185">Reference proteome</keyword>
<dbReference type="AlphaFoldDB" id="A0A8J6BTR4"/>
<organism evidence="1 2">
    <name type="scientific">Carpediemonas membranifera</name>
    <dbReference type="NCBI Taxonomy" id="201153"/>
    <lineage>
        <taxon>Eukaryota</taxon>
        <taxon>Metamonada</taxon>
        <taxon>Carpediemonas-like organisms</taxon>
        <taxon>Carpediemonas</taxon>
    </lineage>
</organism>
<evidence type="ECO:0000313" key="1">
    <source>
        <dbReference type="EMBL" id="KAG9389616.1"/>
    </source>
</evidence>
<comment type="caution">
    <text evidence="1">The sequence shown here is derived from an EMBL/GenBank/DDBJ whole genome shotgun (WGS) entry which is preliminary data.</text>
</comment>
<dbReference type="Proteomes" id="UP000717585">
    <property type="component" value="Unassembled WGS sequence"/>
</dbReference>
<accession>A0A8J6BTR4</accession>
<reference evidence="1" key="1">
    <citation type="submission" date="2021-05" db="EMBL/GenBank/DDBJ databases">
        <title>A free-living protist that lacks canonical eukaryotic 1 DNA replication and segregation systems.</title>
        <authorList>
            <person name="Salas-Leiva D.E."/>
            <person name="Tromer E.C."/>
            <person name="Curtis B.A."/>
            <person name="Jerlstrom-Hultqvist J."/>
            <person name="Kolisko M."/>
            <person name="Yi Z."/>
            <person name="Salas-Leiva J.S."/>
            <person name="Gallot-Lavallee L."/>
            <person name="Kops G.J.P.L."/>
            <person name="Archibald J.M."/>
            <person name="Simpson A.G.B."/>
            <person name="Roger A.J."/>
        </authorList>
    </citation>
    <scope>NUCLEOTIDE SEQUENCE</scope>
    <source>
        <strain evidence="1">BICM</strain>
    </source>
</reference>
<evidence type="ECO:0000313" key="2">
    <source>
        <dbReference type="Proteomes" id="UP000717585"/>
    </source>
</evidence>
<evidence type="ECO:0008006" key="3">
    <source>
        <dbReference type="Google" id="ProtNLM"/>
    </source>
</evidence>
<gene>
    <name evidence="1" type="ORF">J8273_8909</name>
</gene>